<keyword evidence="3" id="KW-1185">Reference proteome</keyword>
<name>A0A369UPP9_9GAMM</name>
<gene>
    <name evidence="2" type="ORF">DVJ77_04270</name>
</gene>
<dbReference type="AlphaFoldDB" id="A0A369UPP9"/>
<organism evidence="2 3">
    <name type="scientific">Dyella tabacisoli</name>
    <dbReference type="NCBI Taxonomy" id="2282381"/>
    <lineage>
        <taxon>Bacteria</taxon>
        <taxon>Pseudomonadati</taxon>
        <taxon>Pseudomonadota</taxon>
        <taxon>Gammaproteobacteria</taxon>
        <taxon>Lysobacterales</taxon>
        <taxon>Rhodanobacteraceae</taxon>
        <taxon>Dyella</taxon>
    </lineage>
</organism>
<comment type="caution">
    <text evidence="2">The sequence shown here is derived from an EMBL/GenBank/DDBJ whole genome shotgun (WGS) entry which is preliminary data.</text>
</comment>
<reference evidence="2 3" key="1">
    <citation type="submission" date="2018-07" db="EMBL/GenBank/DDBJ databases">
        <title>Dyella tabacisoli L4-6T, whole genome shotgun sequence.</title>
        <authorList>
            <person name="Zhou X.-K."/>
            <person name="Li W.-J."/>
            <person name="Duan Y.-Q."/>
        </authorList>
    </citation>
    <scope>NUCLEOTIDE SEQUENCE [LARGE SCALE GENOMIC DNA]</scope>
    <source>
        <strain evidence="2 3">L4-6</strain>
    </source>
</reference>
<evidence type="ECO:0000313" key="3">
    <source>
        <dbReference type="Proteomes" id="UP000253782"/>
    </source>
</evidence>
<dbReference type="InterPro" id="IPR036709">
    <property type="entry name" value="Autotransporte_beta_dom_sf"/>
</dbReference>
<dbReference type="EMBL" id="QQAH01000003">
    <property type="protein sequence ID" value="RDD82742.1"/>
    <property type="molecule type" value="Genomic_DNA"/>
</dbReference>
<dbReference type="InterPro" id="IPR005546">
    <property type="entry name" value="Autotransporte_beta"/>
</dbReference>
<dbReference type="OrthoDB" id="5699539at2"/>
<accession>A0A369UPP9</accession>
<dbReference type="SUPFAM" id="SSF103515">
    <property type="entry name" value="Autotransporter"/>
    <property type="match status" value="1"/>
</dbReference>
<protein>
    <submittedName>
        <fullName evidence="2">Autotransporter domain-containing protein</fullName>
    </submittedName>
</protein>
<proteinExistence type="predicted"/>
<evidence type="ECO:0000313" key="2">
    <source>
        <dbReference type="EMBL" id="RDD82742.1"/>
    </source>
</evidence>
<dbReference type="PROSITE" id="PS51208">
    <property type="entry name" value="AUTOTRANSPORTER"/>
    <property type="match status" value="1"/>
</dbReference>
<dbReference type="Pfam" id="PF03797">
    <property type="entry name" value="Autotransporter"/>
    <property type="match status" value="1"/>
</dbReference>
<dbReference type="Proteomes" id="UP000253782">
    <property type="component" value="Unassembled WGS sequence"/>
</dbReference>
<dbReference type="Gene3D" id="2.40.128.130">
    <property type="entry name" value="Autotransporter beta-domain"/>
    <property type="match status" value="1"/>
</dbReference>
<sequence>MVGLGFLSGYDYSDAQWVSSDGSVVIGRYSNSLDKSYVYRWTQATGMVSLGSSITNVAAASADGSVIVGTMPANGANSQAFRWTQSGGVVALGVPAGFLSSRPVGISADGTVVVGQSVSLSAEQAFRWSAVTGMQSVAAWLANASVSVPSNVTLTSANAANRDGTVLVGDSAVVNSNGEGWLARVGPVGSGLLTDIGAFNAGLVEANSQAIRGVTDLSNLAVFGVHHRSLLDSGQVRAQNGACAWAAVDAAHYDESNTRAELAEVGACKDFGSTRIGLGFGKAQARQDWSLGGKGQYDGHYLVAEVASQLSGAIEGSLLGYRGDFNVDTRRNYMNGANVDSSRAHTDATATAVRARLDWNNAAQWGQVSFSPYAVYNWTKTKLDAYTETGGGFPALFNGSSWITSEARVGAAGKLALSSSTGLRVALEAVHRFKGETNEIKGQVIDLFGFSVPGQKLKRNWARALVDIDYRVTYASVITLGANGASSGGDASWGVSAQYRMSF</sequence>
<feature type="domain" description="Autotransporter" evidence="1">
    <location>
        <begin position="237"/>
        <end position="503"/>
    </location>
</feature>
<evidence type="ECO:0000259" key="1">
    <source>
        <dbReference type="PROSITE" id="PS51208"/>
    </source>
</evidence>